<evidence type="ECO:0000313" key="11">
    <source>
        <dbReference type="Proteomes" id="UP000678393"/>
    </source>
</evidence>
<evidence type="ECO:0000256" key="8">
    <source>
        <dbReference type="SAM" id="Phobius"/>
    </source>
</evidence>
<comment type="function">
    <text evidence="7">Part of the complex catalyzing the transfer of N-acetylglucosamine from UDP-N-acetylglucosamine to phosphatidylinositol, the first step of GPI biosynthesis.</text>
</comment>
<dbReference type="InterPro" id="IPR013717">
    <property type="entry name" value="PIG-P"/>
</dbReference>
<keyword evidence="6 7" id="KW-0472">Membrane</keyword>
<dbReference type="GO" id="GO:0016020">
    <property type="term" value="C:membrane"/>
    <property type="evidence" value="ECO:0007669"/>
    <property type="project" value="UniProtKB-SubCell"/>
</dbReference>
<evidence type="ECO:0000256" key="6">
    <source>
        <dbReference type="ARBA" id="ARBA00023136"/>
    </source>
</evidence>
<evidence type="ECO:0000256" key="7">
    <source>
        <dbReference type="PIRNR" id="PIRNR008765"/>
    </source>
</evidence>
<dbReference type="AlphaFoldDB" id="A0A8S3YDT5"/>
<evidence type="ECO:0000259" key="9">
    <source>
        <dbReference type="Pfam" id="PF08510"/>
    </source>
</evidence>
<comment type="similarity">
    <text evidence="7">Belongs to the PIGP family.</text>
</comment>
<reference evidence="10" key="1">
    <citation type="submission" date="2021-04" db="EMBL/GenBank/DDBJ databases">
        <authorList>
            <consortium name="Molecular Ecology Group"/>
        </authorList>
    </citation>
    <scope>NUCLEOTIDE SEQUENCE</scope>
</reference>
<dbReference type="Pfam" id="PF08510">
    <property type="entry name" value="PIG-P"/>
    <property type="match status" value="1"/>
</dbReference>
<evidence type="ECO:0000313" key="10">
    <source>
        <dbReference type="EMBL" id="CAG5115383.1"/>
    </source>
</evidence>
<accession>A0A8S3YDT5</accession>
<dbReference type="GO" id="GO:0017176">
    <property type="term" value="F:phosphatidylinositol N-acetylglucosaminyltransferase activity"/>
    <property type="evidence" value="ECO:0007669"/>
    <property type="project" value="UniProtKB-UniRule"/>
</dbReference>
<feature type="transmembrane region" description="Helical" evidence="8">
    <location>
        <begin position="14"/>
        <end position="34"/>
    </location>
</feature>
<comment type="subcellular location">
    <subcellularLocation>
        <location evidence="1">Membrane</location>
        <topology evidence="1">Multi-pass membrane protein</topology>
    </subcellularLocation>
</comment>
<dbReference type="InterPro" id="IPR052263">
    <property type="entry name" value="GPI_Anchor_Biosynth"/>
</dbReference>
<dbReference type="PANTHER" id="PTHR46346:SF1">
    <property type="entry name" value="PHOSPHATIDYLINOSITOL N-ACETYLGLUCOSAMINYLTRANSFERASE SUBUNIT P"/>
    <property type="match status" value="1"/>
</dbReference>
<protein>
    <recommendedName>
        <fullName evidence="7">Phosphatidylinositol N-acetylglucosaminyltransferase subunit P</fullName>
    </recommendedName>
</protein>
<dbReference type="Proteomes" id="UP000678393">
    <property type="component" value="Unassembled WGS sequence"/>
</dbReference>
<keyword evidence="4 8" id="KW-0812">Transmembrane</keyword>
<evidence type="ECO:0000256" key="2">
    <source>
        <dbReference type="ARBA" id="ARBA00004687"/>
    </source>
</evidence>
<keyword evidence="5 8" id="KW-1133">Transmembrane helix</keyword>
<evidence type="ECO:0000256" key="1">
    <source>
        <dbReference type="ARBA" id="ARBA00004141"/>
    </source>
</evidence>
<feature type="domain" description="PIG-P" evidence="9">
    <location>
        <begin position="13"/>
        <end position="125"/>
    </location>
</feature>
<gene>
    <name evidence="10" type="ORF">CUNI_LOCUS941</name>
</gene>
<dbReference type="EMBL" id="CAJHNH020000113">
    <property type="protein sequence ID" value="CAG5115383.1"/>
    <property type="molecule type" value="Genomic_DNA"/>
</dbReference>
<keyword evidence="3 7" id="KW-0337">GPI-anchor biosynthesis</keyword>
<evidence type="ECO:0000256" key="5">
    <source>
        <dbReference type="ARBA" id="ARBA00022989"/>
    </source>
</evidence>
<keyword evidence="11" id="KW-1185">Reference proteome</keyword>
<organism evidence="10 11">
    <name type="scientific">Candidula unifasciata</name>
    <dbReference type="NCBI Taxonomy" id="100452"/>
    <lineage>
        <taxon>Eukaryota</taxon>
        <taxon>Metazoa</taxon>
        <taxon>Spiralia</taxon>
        <taxon>Lophotrochozoa</taxon>
        <taxon>Mollusca</taxon>
        <taxon>Gastropoda</taxon>
        <taxon>Heterobranchia</taxon>
        <taxon>Euthyneura</taxon>
        <taxon>Panpulmonata</taxon>
        <taxon>Eupulmonata</taxon>
        <taxon>Stylommatophora</taxon>
        <taxon>Helicina</taxon>
        <taxon>Helicoidea</taxon>
        <taxon>Geomitridae</taxon>
        <taxon>Candidula</taxon>
    </lineage>
</organism>
<proteinExistence type="inferred from homology"/>
<keyword evidence="7" id="KW-0808">Transferase</keyword>
<dbReference type="OrthoDB" id="690928at2759"/>
<comment type="caution">
    <text evidence="10">The sequence shown here is derived from an EMBL/GenBank/DDBJ whole genome shotgun (WGS) entry which is preliminary data.</text>
</comment>
<name>A0A8S3YDT5_9EUPU</name>
<comment type="pathway">
    <text evidence="2 7">Glycolipid biosynthesis; glycosylphosphatidylinositol-anchor biosynthesis.</text>
</comment>
<sequence>MKQEHSPSPTPERAVYGFVLYLASFVGFGLYIVWAYVPESWLHSVGLTYWPQKYWAVALPVYFCVVIVLGFMVYAGIVLLNMPSLSDARIITDHYAVYEGPATSDPNAIPPLRDLHISSVNRMLYLNDAHTS</sequence>
<dbReference type="PANTHER" id="PTHR46346">
    <property type="entry name" value="PHOSPHATIDYLINOSITOL N-ACETYLGLUCOSAMINYLTRANSFERASE SUBUNIT P"/>
    <property type="match status" value="1"/>
</dbReference>
<feature type="transmembrane region" description="Helical" evidence="8">
    <location>
        <begin position="54"/>
        <end position="80"/>
    </location>
</feature>
<dbReference type="GO" id="GO:0006506">
    <property type="term" value="P:GPI anchor biosynthetic process"/>
    <property type="evidence" value="ECO:0007669"/>
    <property type="project" value="UniProtKB-KW"/>
</dbReference>
<dbReference type="PIRSF" id="PIRSF008765">
    <property type="entry name" value="PIG-P_GPI19"/>
    <property type="match status" value="1"/>
</dbReference>
<dbReference type="GO" id="GO:0005783">
    <property type="term" value="C:endoplasmic reticulum"/>
    <property type="evidence" value="ECO:0007669"/>
    <property type="project" value="TreeGrafter"/>
</dbReference>
<evidence type="ECO:0000256" key="4">
    <source>
        <dbReference type="ARBA" id="ARBA00022692"/>
    </source>
</evidence>
<evidence type="ECO:0000256" key="3">
    <source>
        <dbReference type="ARBA" id="ARBA00022502"/>
    </source>
</evidence>
<dbReference type="InterPro" id="IPR016542">
    <property type="entry name" value="PIG-P_GPI19"/>
</dbReference>